<protein>
    <submittedName>
        <fullName evidence="2">Uncharacterized protein</fullName>
    </submittedName>
</protein>
<evidence type="ECO:0000256" key="1">
    <source>
        <dbReference type="SAM" id="Phobius"/>
    </source>
</evidence>
<evidence type="ECO:0000313" key="2">
    <source>
        <dbReference type="EMBL" id="QJA44345.1"/>
    </source>
</evidence>
<feature type="transmembrane region" description="Helical" evidence="1">
    <location>
        <begin position="6"/>
        <end position="26"/>
    </location>
</feature>
<accession>A0A6H1ZAP5</accession>
<sequence length="100" mass="11143">MLSMLIVIWILISAVAGILIVVTAYLKQIKETMEDIAELLDGEEDLSIERNQKLDKLITACMPVILEPIIQPICHKGSKENKKPCAKKNTAVLKRKSVNS</sequence>
<keyword evidence="1" id="KW-0812">Transmembrane</keyword>
<proteinExistence type="predicted"/>
<organism evidence="2">
    <name type="scientific">viral metagenome</name>
    <dbReference type="NCBI Taxonomy" id="1070528"/>
    <lineage>
        <taxon>unclassified sequences</taxon>
        <taxon>metagenomes</taxon>
        <taxon>organismal metagenomes</taxon>
    </lineage>
</organism>
<keyword evidence="1" id="KW-0472">Membrane</keyword>
<gene>
    <name evidence="2" type="ORF">TM448A00093_0075</name>
    <name evidence="3" type="ORF">TM448B01884_0015</name>
</gene>
<keyword evidence="1" id="KW-1133">Transmembrane helix</keyword>
<name>A0A6H1ZAP5_9ZZZZ</name>
<dbReference type="EMBL" id="MT143975">
    <property type="protein sequence ID" value="QJA44345.1"/>
    <property type="molecule type" value="Genomic_DNA"/>
</dbReference>
<dbReference type="EMBL" id="MT144837">
    <property type="protein sequence ID" value="QJI00223.1"/>
    <property type="molecule type" value="Genomic_DNA"/>
</dbReference>
<evidence type="ECO:0000313" key="3">
    <source>
        <dbReference type="EMBL" id="QJI00223.1"/>
    </source>
</evidence>
<dbReference type="AlphaFoldDB" id="A0A6H1ZAP5"/>
<reference evidence="2" key="1">
    <citation type="submission" date="2020-03" db="EMBL/GenBank/DDBJ databases">
        <title>The deep terrestrial virosphere.</title>
        <authorList>
            <person name="Holmfeldt K."/>
            <person name="Nilsson E."/>
            <person name="Simone D."/>
            <person name="Lopez-Fernandez M."/>
            <person name="Wu X."/>
            <person name="de Brujin I."/>
            <person name="Lundin D."/>
            <person name="Andersson A."/>
            <person name="Bertilsson S."/>
            <person name="Dopson M."/>
        </authorList>
    </citation>
    <scope>NUCLEOTIDE SEQUENCE</scope>
    <source>
        <strain evidence="2">TM448A00093</strain>
        <strain evidence="3">TM448B01884</strain>
    </source>
</reference>